<dbReference type="Pfam" id="PF17917">
    <property type="entry name" value="RT_RNaseH"/>
    <property type="match status" value="1"/>
</dbReference>
<feature type="non-terminal residue" evidence="8">
    <location>
        <position position="1"/>
    </location>
</feature>
<keyword evidence="2" id="KW-0548">Nucleotidyltransferase</keyword>
<evidence type="ECO:0000256" key="6">
    <source>
        <dbReference type="ARBA" id="ARBA00022918"/>
    </source>
</evidence>
<dbReference type="Proteomes" id="UP000257109">
    <property type="component" value="Unassembled WGS sequence"/>
</dbReference>
<keyword evidence="9" id="KW-1185">Reference proteome</keyword>
<evidence type="ECO:0000256" key="3">
    <source>
        <dbReference type="ARBA" id="ARBA00022722"/>
    </source>
</evidence>
<dbReference type="PANTHER" id="PTHR48475:SF2">
    <property type="entry name" value="RIBONUCLEASE H"/>
    <property type="match status" value="1"/>
</dbReference>
<evidence type="ECO:0000256" key="5">
    <source>
        <dbReference type="ARBA" id="ARBA00022801"/>
    </source>
</evidence>
<keyword evidence="4" id="KW-0255">Endonuclease</keyword>
<dbReference type="OrthoDB" id="1938451at2759"/>
<keyword evidence="3" id="KW-0540">Nuclease</keyword>
<evidence type="ECO:0000313" key="9">
    <source>
        <dbReference type="Proteomes" id="UP000257109"/>
    </source>
</evidence>
<feature type="non-terminal residue" evidence="8">
    <location>
        <position position="151"/>
    </location>
</feature>
<sequence>VLQGPEKRYQKIEEVVLALIVTSRRLCQYFQGYHVIVQTDLPIWQILRKLDLAGRMIGWSVQLSKFDISFERRGHIKAQALTDFITKLALVRHRGSGGSEWFLSIDRASNQNGSGAGVILEDLDGVLRKVIQNYSKVNGEYKARDPQLTKY</sequence>
<organism evidence="8 9">
    <name type="scientific">Mucuna pruriens</name>
    <name type="common">Velvet bean</name>
    <name type="synonym">Dolichos pruriens</name>
    <dbReference type="NCBI Taxonomy" id="157652"/>
    <lineage>
        <taxon>Eukaryota</taxon>
        <taxon>Viridiplantae</taxon>
        <taxon>Streptophyta</taxon>
        <taxon>Embryophyta</taxon>
        <taxon>Tracheophyta</taxon>
        <taxon>Spermatophyta</taxon>
        <taxon>Magnoliopsida</taxon>
        <taxon>eudicotyledons</taxon>
        <taxon>Gunneridae</taxon>
        <taxon>Pentapetalae</taxon>
        <taxon>rosids</taxon>
        <taxon>fabids</taxon>
        <taxon>Fabales</taxon>
        <taxon>Fabaceae</taxon>
        <taxon>Papilionoideae</taxon>
        <taxon>50 kb inversion clade</taxon>
        <taxon>NPAAA clade</taxon>
        <taxon>indigoferoid/millettioid clade</taxon>
        <taxon>Phaseoleae</taxon>
        <taxon>Mucuna</taxon>
    </lineage>
</organism>
<dbReference type="GO" id="GO:0003964">
    <property type="term" value="F:RNA-directed DNA polymerase activity"/>
    <property type="evidence" value="ECO:0007669"/>
    <property type="project" value="UniProtKB-KW"/>
</dbReference>
<gene>
    <name evidence="8" type="ORF">CR513_52723</name>
</gene>
<dbReference type="GO" id="GO:0004519">
    <property type="term" value="F:endonuclease activity"/>
    <property type="evidence" value="ECO:0007669"/>
    <property type="project" value="UniProtKB-KW"/>
</dbReference>
<keyword evidence="5" id="KW-0378">Hydrolase</keyword>
<dbReference type="AlphaFoldDB" id="A0A371EQM1"/>
<evidence type="ECO:0000256" key="1">
    <source>
        <dbReference type="ARBA" id="ARBA00022679"/>
    </source>
</evidence>
<evidence type="ECO:0000313" key="8">
    <source>
        <dbReference type="EMBL" id="RDX68312.1"/>
    </source>
</evidence>
<dbReference type="PANTHER" id="PTHR48475">
    <property type="entry name" value="RIBONUCLEASE H"/>
    <property type="match status" value="1"/>
</dbReference>
<protein>
    <recommendedName>
        <fullName evidence="7">Reverse transcriptase RNase H-like domain-containing protein</fullName>
    </recommendedName>
</protein>
<reference evidence="8" key="1">
    <citation type="submission" date="2018-05" db="EMBL/GenBank/DDBJ databases">
        <title>Draft genome of Mucuna pruriens seed.</title>
        <authorList>
            <person name="Nnadi N.E."/>
            <person name="Vos R."/>
            <person name="Hasami M.H."/>
            <person name="Devisetty U.K."/>
            <person name="Aguiy J.C."/>
        </authorList>
    </citation>
    <scope>NUCLEOTIDE SEQUENCE [LARGE SCALE GENOMIC DNA]</scope>
    <source>
        <strain evidence="8">JCA_2017</strain>
    </source>
</reference>
<keyword evidence="6" id="KW-0695">RNA-directed DNA polymerase</keyword>
<dbReference type="GO" id="GO:0016787">
    <property type="term" value="F:hydrolase activity"/>
    <property type="evidence" value="ECO:0007669"/>
    <property type="project" value="UniProtKB-KW"/>
</dbReference>
<dbReference type="InterPro" id="IPR041373">
    <property type="entry name" value="RT_RNaseH"/>
</dbReference>
<proteinExistence type="predicted"/>
<accession>A0A371EQM1</accession>
<evidence type="ECO:0000256" key="4">
    <source>
        <dbReference type="ARBA" id="ARBA00022759"/>
    </source>
</evidence>
<feature type="domain" description="Reverse transcriptase RNase H-like" evidence="7">
    <location>
        <begin position="2"/>
        <end position="66"/>
    </location>
</feature>
<evidence type="ECO:0000256" key="2">
    <source>
        <dbReference type="ARBA" id="ARBA00022695"/>
    </source>
</evidence>
<evidence type="ECO:0000259" key="7">
    <source>
        <dbReference type="Pfam" id="PF17917"/>
    </source>
</evidence>
<name>A0A371EQM1_MUCPR</name>
<comment type="caution">
    <text evidence="8">The sequence shown here is derived from an EMBL/GenBank/DDBJ whole genome shotgun (WGS) entry which is preliminary data.</text>
</comment>
<keyword evidence="1" id="KW-0808">Transferase</keyword>
<dbReference type="EMBL" id="QJKJ01012598">
    <property type="protein sequence ID" value="RDX68312.1"/>
    <property type="molecule type" value="Genomic_DNA"/>
</dbReference>